<keyword evidence="8 12" id="KW-1133">Transmembrane helix</keyword>
<evidence type="ECO:0000313" key="14">
    <source>
        <dbReference type="Proteomes" id="UP000064920"/>
    </source>
</evidence>
<keyword evidence="5 12" id="KW-1003">Cell membrane</keyword>
<evidence type="ECO:0000256" key="6">
    <source>
        <dbReference type="ARBA" id="ARBA00022692"/>
    </source>
</evidence>
<evidence type="ECO:0000256" key="2">
    <source>
        <dbReference type="ARBA" id="ARBA00008445"/>
    </source>
</evidence>
<dbReference type="PATRIC" id="fig|1397108.4.peg.2559"/>
<evidence type="ECO:0000256" key="4">
    <source>
        <dbReference type="ARBA" id="ARBA00022448"/>
    </source>
</evidence>
<keyword evidence="10 12" id="KW-0472">Membrane</keyword>
<evidence type="ECO:0000256" key="8">
    <source>
        <dbReference type="ARBA" id="ARBA00022989"/>
    </source>
</evidence>
<sequence length="121" mass="12255">MENVVLVVHLILALCLIGIVLIQRSEGGGLGMGGGAGDAMSARGAATALTRLTWIFAVGFIITSITLTVLARREANVSSVVDNMSATETVDDAVSTPVLPSGESLLPPSATDAPIAPPSVE</sequence>
<dbReference type="PANTHER" id="PTHR34182">
    <property type="entry name" value="PROTEIN-EXPORT MEMBRANE PROTEIN SECG"/>
    <property type="match status" value="1"/>
</dbReference>
<proteinExistence type="inferred from homology"/>
<evidence type="ECO:0000256" key="5">
    <source>
        <dbReference type="ARBA" id="ARBA00022475"/>
    </source>
</evidence>
<dbReference type="PRINTS" id="PR01651">
    <property type="entry name" value="SECGEXPORT"/>
</dbReference>
<dbReference type="GO" id="GO:0015450">
    <property type="term" value="F:protein-transporting ATPase activity"/>
    <property type="evidence" value="ECO:0007669"/>
    <property type="project" value="UniProtKB-UniRule"/>
</dbReference>
<protein>
    <recommendedName>
        <fullName evidence="3 12">Protein-export membrane protein SecG</fullName>
    </recommendedName>
</protein>
<comment type="caution">
    <text evidence="12">Lacks conserved residue(s) required for the propagation of feature annotation.</text>
</comment>
<evidence type="ECO:0000313" key="13">
    <source>
        <dbReference type="EMBL" id="ALI56451.1"/>
    </source>
</evidence>
<organism evidence="13 14">
    <name type="scientific">Celeribacter marinus</name>
    <dbReference type="NCBI Taxonomy" id="1397108"/>
    <lineage>
        <taxon>Bacteria</taxon>
        <taxon>Pseudomonadati</taxon>
        <taxon>Pseudomonadota</taxon>
        <taxon>Alphaproteobacteria</taxon>
        <taxon>Rhodobacterales</taxon>
        <taxon>Roseobacteraceae</taxon>
        <taxon>Celeribacter</taxon>
    </lineage>
</organism>
<reference evidence="13 14" key="1">
    <citation type="submission" date="2015-05" db="EMBL/GenBank/DDBJ databases">
        <authorList>
            <person name="Wang D.B."/>
            <person name="Wang M."/>
        </authorList>
    </citation>
    <scope>NUCLEOTIDE SEQUENCE [LARGE SCALE GENOMIC DNA]</scope>
    <source>
        <strain evidence="13 14">IMCC 12053</strain>
    </source>
</reference>
<dbReference type="GO" id="GO:0009306">
    <property type="term" value="P:protein secretion"/>
    <property type="evidence" value="ECO:0007669"/>
    <property type="project" value="UniProtKB-UniRule"/>
</dbReference>
<evidence type="ECO:0000256" key="1">
    <source>
        <dbReference type="ARBA" id="ARBA00004651"/>
    </source>
</evidence>
<keyword evidence="7 12" id="KW-0653">Protein transport</keyword>
<accession>A0A0N9ZIF6</accession>
<dbReference type="NCBIfam" id="TIGR00810">
    <property type="entry name" value="secG"/>
    <property type="match status" value="1"/>
</dbReference>
<keyword evidence="9 12" id="KW-0811">Translocation</keyword>
<evidence type="ECO:0000256" key="3">
    <source>
        <dbReference type="ARBA" id="ARBA00017876"/>
    </source>
</evidence>
<dbReference type="Pfam" id="PF03840">
    <property type="entry name" value="SecG"/>
    <property type="match status" value="1"/>
</dbReference>
<dbReference type="GO" id="GO:0043952">
    <property type="term" value="P:protein transport by the Sec complex"/>
    <property type="evidence" value="ECO:0007669"/>
    <property type="project" value="TreeGrafter"/>
</dbReference>
<gene>
    <name evidence="13" type="ORF">IMCC12053_2504</name>
</gene>
<comment type="function">
    <text evidence="11 12">Involved in protein export. Participates in an early event of protein translocation.</text>
</comment>
<dbReference type="PANTHER" id="PTHR34182:SF1">
    <property type="entry name" value="PROTEIN-EXPORT MEMBRANE PROTEIN SECG"/>
    <property type="match status" value="1"/>
</dbReference>
<dbReference type="RefSeq" id="WP_062219442.1">
    <property type="nucleotide sequence ID" value="NZ_CP012023.1"/>
</dbReference>
<feature type="transmembrane region" description="Helical" evidence="12">
    <location>
        <begin position="51"/>
        <end position="71"/>
    </location>
</feature>
<evidence type="ECO:0000256" key="7">
    <source>
        <dbReference type="ARBA" id="ARBA00022927"/>
    </source>
</evidence>
<keyword evidence="6 12" id="KW-0812">Transmembrane</keyword>
<evidence type="ECO:0000256" key="9">
    <source>
        <dbReference type="ARBA" id="ARBA00023010"/>
    </source>
</evidence>
<dbReference type="Proteomes" id="UP000064920">
    <property type="component" value="Chromosome"/>
</dbReference>
<dbReference type="GO" id="GO:0005886">
    <property type="term" value="C:plasma membrane"/>
    <property type="evidence" value="ECO:0007669"/>
    <property type="project" value="UniProtKB-SubCell"/>
</dbReference>
<keyword evidence="14" id="KW-1185">Reference proteome</keyword>
<dbReference type="EMBL" id="CP012023">
    <property type="protein sequence ID" value="ALI56451.1"/>
    <property type="molecule type" value="Genomic_DNA"/>
</dbReference>
<name>A0A0N9ZIF6_9RHOB</name>
<dbReference type="AlphaFoldDB" id="A0A0N9ZIF6"/>
<dbReference type="OrthoDB" id="7691811at2"/>
<dbReference type="KEGG" id="cmar:IMCC12053_2504"/>
<evidence type="ECO:0000256" key="12">
    <source>
        <dbReference type="RuleBase" id="RU365087"/>
    </source>
</evidence>
<dbReference type="GO" id="GO:0065002">
    <property type="term" value="P:intracellular protein transmembrane transport"/>
    <property type="evidence" value="ECO:0007669"/>
    <property type="project" value="TreeGrafter"/>
</dbReference>
<keyword evidence="4 12" id="KW-0813">Transport</keyword>
<evidence type="ECO:0000256" key="10">
    <source>
        <dbReference type="ARBA" id="ARBA00023136"/>
    </source>
</evidence>
<evidence type="ECO:0000256" key="11">
    <source>
        <dbReference type="ARBA" id="ARBA00025182"/>
    </source>
</evidence>
<comment type="subcellular location">
    <subcellularLocation>
        <location evidence="1 12">Cell membrane</location>
        <topology evidence="1 12">Multi-pass membrane protein</topology>
    </subcellularLocation>
</comment>
<comment type="similarity">
    <text evidence="2 12">Belongs to the SecG family.</text>
</comment>
<dbReference type="STRING" id="1397108.IMCC12053_2504"/>
<dbReference type="InterPro" id="IPR004692">
    <property type="entry name" value="SecG"/>
</dbReference>